<evidence type="ECO:0000313" key="1">
    <source>
        <dbReference type="EMBL" id="AMB94059.1"/>
    </source>
</evidence>
<dbReference type="KEGG" id="asan:AWM72_04445"/>
<dbReference type="EMBL" id="PKGY01000002">
    <property type="protein sequence ID" value="PKZ22150.1"/>
    <property type="molecule type" value="Genomic_DNA"/>
</dbReference>
<keyword evidence="3" id="KW-1185">Reference proteome</keyword>
<dbReference type="AlphaFoldDB" id="A0A109RD64"/>
<name>A0A109RD64_9LACT</name>
<reference evidence="2 4" key="3">
    <citation type="submission" date="2017-12" db="EMBL/GenBank/DDBJ databases">
        <title>Phylogenetic diversity of female urinary microbiome.</title>
        <authorList>
            <person name="Thomas-White K."/>
            <person name="Wolfe A.J."/>
        </authorList>
    </citation>
    <scope>NUCLEOTIDE SEQUENCE [LARGE SCALE GENOMIC DNA]</scope>
    <source>
        <strain evidence="2 4">UMB0139</strain>
    </source>
</reference>
<evidence type="ECO:0000313" key="4">
    <source>
        <dbReference type="Proteomes" id="UP000234239"/>
    </source>
</evidence>
<accession>A0A109RD64</accession>
<evidence type="ECO:0000313" key="2">
    <source>
        <dbReference type="EMBL" id="PKZ22150.1"/>
    </source>
</evidence>
<organism evidence="1 3">
    <name type="scientific">Aerococcus sanguinicola</name>
    <dbReference type="NCBI Taxonomy" id="119206"/>
    <lineage>
        <taxon>Bacteria</taxon>
        <taxon>Bacillati</taxon>
        <taxon>Bacillota</taxon>
        <taxon>Bacilli</taxon>
        <taxon>Lactobacillales</taxon>
        <taxon>Aerococcaceae</taxon>
        <taxon>Aerococcus</taxon>
    </lineage>
</organism>
<gene>
    <name evidence="1" type="ORF">AWM72_04445</name>
    <name evidence="2" type="ORF">CYJ28_03260</name>
</gene>
<dbReference type="Proteomes" id="UP000234239">
    <property type="component" value="Unassembled WGS sequence"/>
</dbReference>
<evidence type="ECO:0000313" key="3">
    <source>
        <dbReference type="Proteomes" id="UP000069912"/>
    </source>
</evidence>
<proteinExistence type="predicted"/>
<reference evidence="1 3" key="1">
    <citation type="journal article" date="2016" name="Genome Announc.">
        <title>Complete Genome Sequences of Aerococcus christensenii CCUG 28831T, Aerococcus sanguinicola CCUG 43001T, Aerococcus urinae CCUG 36881T, Aerococcus urinaeequi CCUG 28094T, Aerococcus urinaehominis CCUG 42038 BT, and Aerococcus viridans CCUG 4311T.</title>
        <authorList>
            <person name="Carkaci D."/>
            <person name="Dargis R."/>
            <person name="Nielsen X.C."/>
            <person name="Skovgaard O."/>
            <person name="Fuursted K."/>
            <person name="Christensen J.J."/>
        </authorList>
    </citation>
    <scope>NUCLEOTIDE SEQUENCE [LARGE SCALE GENOMIC DNA]</scope>
    <source>
        <strain evidence="1 3">CCUG43001</strain>
    </source>
</reference>
<reference evidence="3" key="2">
    <citation type="submission" date="2016-01" db="EMBL/GenBank/DDBJ databases">
        <title>Six Aerococcus type strain genome sequencing and assembly using PacBio and Illumina Hiseq.</title>
        <authorList>
            <person name="Carkaci D."/>
            <person name="Dargis R."/>
            <person name="Nielsen X.C."/>
            <person name="Skovgaard O."/>
            <person name="Fuursted K."/>
            <person name="Christensen J.J."/>
        </authorList>
    </citation>
    <scope>NUCLEOTIDE SEQUENCE [LARGE SCALE GENOMIC DNA]</scope>
    <source>
        <strain evidence="3">CCUG43001</strain>
    </source>
</reference>
<dbReference type="EMBL" id="CP014160">
    <property type="protein sequence ID" value="AMB94059.1"/>
    <property type="molecule type" value="Genomic_DNA"/>
</dbReference>
<dbReference type="Proteomes" id="UP000069912">
    <property type="component" value="Chromosome"/>
</dbReference>
<protein>
    <submittedName>
        <fullName evidence="1">Uncharacterized protein</fullName>
    </submittedName>
</protein>
<sequence>MLAVLEPLKFKDQLQKRNGCSSIQFFTKKPWFTPQRVAQGFLNELFFSLTIKFESVTDALQHTIISSLVFFIATAL</sequence>